<proteinExistence type="predicted"/>
<dbReference type="CDD" id="cd17040">
    <property type="entry name" value="Ubl_MoaD_like"/>
    <property type="match status" value="1"/>
</dbReference>
<reference evidence="1 2" key="1">
    <citation type="submission" date="2016-10" db="EMBL/GenBank/DDBJ databases">
        <authorList>
            <person name="de Groot N.N."/>
        </authorList>
    </citation>
    <scope>NUCLEOTIDE SEQUENCE [LARGE SCALE GENOMIC DNA]</scope>
    <source>
        <strain evidence="1 2">DSM 15269</strain>
    </source>
</reference>
<name>A0A1H0EKH2_9BACT</name>
<dbReference type="SUPFAM" id="SSF54285">
    <property type="entry name" value="MoaD/ThiS"/>
    <property type="match status" value="1"/>
</dbReference>
<gene>
    <name evidence="1" type="ORF">SAMN04488516_10827</name>
</gene>
<dbReference type="EMBL" id="FNIN01000008">
    <property type="protein sequence ID" value="SDN82843.1"/>
    <property type="molecule type" value="Genomic_DNA"/>
</dbReference>
<dbReference type="InterPro" id="IPR012675">
    <property type="entry name" value="Beta-grasp_dom_sf"/>
</dbReference>
<evidence type="ECO:0000313" key="2">
    <source>
        <dbReference type="Proteomes" id="UP000199602"/>
    </source>
</evidence>
<dbReference type="Proteomes" id="UP000199602">
    <property type="component" value="Unassembled WGS sequence"/>
</dbReference>
<protein>
    <submittedName>
        <fullName evidence="1">Sulfur carrier protein ThiS (Thiamine biosynthesis)</fullName>
    </submittedName>
</protein>
<dbReference type="InterPro" id="IPR016155">
    <property type="entry name" value="Mopterin_synth/thiamin_S_b"/>
</dbReference>
<sequence length="73" mass="8068">MLKIKCFATLNEYSPPQGKLTYQPNMTVKDVIHTLKIPREEVKVVFVNGKHASLQTKLKDGDRIGIFPAVGGG</sequence>
<dbReference type="RefSeq" id="WP_092065637.1">
    <property type="nucleotide sequence ID" value="NZ_FNIN01000008.1"/>
</dbReference>
<dbReference type="STRING" id="206665.SAMN04488516_10827"/>
<dbReference type="OrthoDB" id="9801945at2"/>
<dbReference type="AlphaFoldDB" id="A0A1H0EKH2"/>
<keyword evidence="2" id="KW-1185">Reference proteome</keyword>
<accession>A0A1H0EKH2</accession>
<evidence type="ECO:0000313" key="1">
    <source>
        <dbReference type="EMBL" id="SDN82843.1"/>
    </source>
</evidence>
<organism evidence="1 2">
    <name type="scientific">Desulfonauticus submarinus</name>
    <dbReference type="NCBI Taxonomy" id="206665"/>
    <lineage>
        <taxon>Bacteria</taxon>
        <taxon>Pseudomonadati</taxon>
        <taxon>Thermodesulfobacteriota</taxon>
        <taxon>Desulfovibrionia</taxon>
        <taxon>Desulfovibrionales</taxon>
        <taxon>Desulfonauticaceae</taxon>
        <taxon>Desulfonauticus</taxon>
    </lineage>
</organism>
<dbReference type="Gene3D" id="3.10.20.30">
    <property type="match status" value="1"/>
</dbReference>
<dbReference type="InterPro" id="IPR003749">
    <property type="entry name" value="ThiS/MoaD-like"/>
</dbReference>
<dbReference type="Pfam" id="PF02597">
    <property type="entry name" value="ThiS"/>
    <property type="match status" value="1"/>
</dbReference>